<evidence type="ECO:0000256" key="1">
    <source>
        <dbReference type="SAM" id="Coils"/>
    </source>
</evidence>
<gene>
    <name evidence="4" type="ORF">DW084_09405</name>
</gene>
<name>A0A415ESB3_ENTCA</name>
<feature type="transmembrane region" description="Helical" evidence="2">
    <location>
        <begin position="446"/>
        <end position="464"/>
    </location>
</feature>
<dbReference type="AlphaFoldDB" id="A0A415ESB3"/>
<dbReference type="EMBL" id="QRMZ01000011">
    <property type="protein sequence ID" value="RHK06212.1"/>
    <property type="molecule type" value="Genomic_DNA"/>
</dbReference>
<dbReference type="InterPro" id="IPR027417">
    <property type="entry name" value="P-loop_NTPase"/>
</dbReference>
<evidence type="ECO:0000313" key="4">
    <source>
        <dbReference type="EMBL" id="RHK06212.1"/>
    </source>
</evidence>
<keyword evidence="1" id="KW-0175">Coiled coil</keyword>
<dbReference type="SUPFAM" id="SSF52540">
    <property type="entry name" value="P-loop containing nucleoside triphosphate hydrolases"/>
    <property type="match status" value="1"/>
</dbReference>
<sequence>MGGAVMRILKAEITGFGKYHEQSFAFHPQNQLLFGHNEIGKSTLYQFIAAILFGFPKKTAKKKDYTPKNGAAYGGKLWLALEPFGEVIVERYRQVDRGRAKVHVAGQTVDEQWLAQHLQPLNRALFFDVFTFQQEQLTQIDKLEENELHQALISLGISGSQKMLQQVAQYETINQQQYKPRGQKLPLNQALKQLEKLQKTIAEKESEESRIQQQYQQIAQLQEQIQDLRHQYQALNDAYQENQQQLSHWGLYEEWQQMAPADTLADPQQVQAIKQFYQQYQQLTEEIRKKEAELDQLEQGKESDKYFFYLDHEHQINHLLQQQVTMARLADREAAANQQETVAITELNRLIEKRQWSRESPPLVTASIHEQTTRLLQERVQLEELEKRMRHLEEKAQPLQDTASRLEQQHPQLIGRKPVSRPLWPLGIVGGLVAVIGIFLPSPWRWLALGAGIAAIIGSILPLMKAAPNKQQGIKQEWQTVLMQLDLLGEELAQLENEQQQKQQQISRAHQALTPFFGDLPVENWQSYLFAYDEDVASYQAYSQQRKQAYQERQAVTEELAPFEEQFRPYAEWLPLQNKTLLEKAAMLQKFHEEMQTIKLSRLQQPSTLLAQQLTRTRNERDQLFAQASALLQQQGLDHPAEISLWLKQWEAAQRTQQRAEELAGMLTPIYPKPVTQAELLQQKDQIKQQQTQLQAQMQQLTEHKQRLELEAAASQKNGTLNQLYQEESELKAVIEELAVAWGSRQLAASILTDVTTELSEQQLPQLLSAASTYFEQLSNGRYQKILLENGLLVAANASETFSIIDLSTGTKDQLIMALRFGYLALQKNHPLCPIIIDDGWLHYDSVRKERFAALLKEFGQSYQVICLSSDQEMVSYYQKYQQPIQDLSKGSERFG</sequence>
<feature type="coiled-coil region" evidence="1">
    <location>
        <begin position="485"/>
        <end position="512"/>
    </location>
</feature>
<organism evidence="4 5">
    <name type="scientific">Enterococcus casseliflavus</name>
    <name type="common">Enterococcus flavescens</name>
    <dbReference type="NCBI Taxonomy" id="37734"/>
    <lineage>
        <taxon>Bacteria</taxon>
        <taxon>Bacillati</taxon>
        <taxon>Bacillota</taxon>
        <taxon>Bacilli</taxon>
        <taxon>Lactobacillales</taxon>
        <taxon>Enterococcaceae</taxon>
        <taxon>Enterococcus</taxon>
    </lineage>
</organism>
<dbReference type="Proteomes" id="UP000286288">
    <property type="component" value="Unassembled WGS sequence"/>
</dbReference>
<feature type="coiled-coil region" evidence="1">
    <location>
        <begin position="187"/>
        <end position="245"/>
    </location>
</feature>
<feature type="coiled-coil region" evidence="1">
    <location>
        <begin position="368"/>
        <end position="409"/>
    </location>
</feature>
<reference evidence="4 5" key="1">
    <citation type="submission" date="2018-08" db="EMBL/GenBank/DDBJ databases">
        <title>A genome reference for cultivated species of the human gut microbiota.</title>
        <authorList>
            <person name="Zou Y."/>
            <person name="Xue W."/>
            <person name="Luo G."/>
        </authorList>
    </citation>
    <scope>NUCLEOTIDE SEQUENCE [LARGE SCALE GENOMIC DNA]</scope>
    <source>
        <strain evidence="4 5">AF48-16</strain>
    </source>
</reference>
<keyword evidence="2" id="KW-0812">Transmembrane</keyword>
<protein>
    <recommendedName>
        <fullName evidence="3">YhaN AAA domain-containing protein</fullName>
    </recommendedName>
</protein>
<evidence type="ECO:0000313" key="5">
    <source>
        <dbReference type="Proteomes" id="UP000286288"/>
    </source>
</evidence>
<dbReference type="PANTHER" id="PTHR41259">
    <property type="entry name" value="DOUBLE-STRAND BREAK REPAIR RAD50 ATPASE, PUTATIVE-RELATED"/>
    <property type="match status" value="1"/>
</dbReference>
<dbReference type="Gene3D" id="3.40.50.300">
    <property type="entry name" value="P-loop containing nucleotide triphosphate hydrolases"/>
    <property type="match status" value="2"/>
</dbReference>
<feature type="coiled-coil region" evidence="1">
    <location>
        <begin position="273"/>
        <end position="300"/>
    </location>
</feature>
<evidence type="ECO:0000256" key="2">
    <source>
        <dbReference type="SAM" id="Phobius"/>
    </source>
</evidence>
<feature type="coiled-coil region" evidence="1">
    <location>
        <begin position="677"/>
        <end position="718"/>
    </location>
</feature>
<dbReference type="InterPro" id="IPR038734">
    <property type="entry name" value="YhaN_AAA"/>
</dbReference>
<proteinExistence type="predicted"/>
<feature type="transmembrane region" description="Helical" evidence="2">
    <location>
        <begin position="423"/>
        <end position="440"/>
    </location>
</feature>
<dbReference type="PANTHER" id="PTHR41259:SF1">
    <property type="entry name" value="DOUBLE-STRAND BREAK REPAIR RAD50 ATPASE, PUTATIVE-RELATED"/>
    <property type="match status" value="1"/>
</dbReference>
<keyword evidence="2" id="KW-1133">Transmembrane helix</keyword>
<evidence type="ECO:0000259" key="3">
    <source>
        <dbReference type="Pfam" id="PF13514"/>
    </source>
</evidence>
<feature type="domain" description="YhaN AAA" evidence="3">
    <location>
        <begin position="6"/>
        <end position="206"/>
    </location>
</feature>
<comment type="caution">
    <text evidence="4">The sequence shown here is derived from an EMBL/GenBank/DDBJ whole genome shotgun (WGS) entry which is preliminary data.</text>
</comment>
<dbReference type="Pfam" id="PF13514">
    <property type="entry name" value="AAA_27"/>
    <property type="match status" value="1"/>
</dbReference>
<accession>A0A415ESB3</accession>
<keyword evidence="2" id="KW-0472">Membrane</keyword>